<reference evidence="2 3" key="1">
    <citation type="journal article" date="2011" name="Genome Biol. Evol.">
        <title>Integration of the genetic map and genome assembly of fugu facilitates insights into distinct features of genome evolution in teleosts and mammals.</title>
        <authorList>
            <person name="Kai W."/>
            <person name="Kikuchi K."/>
            <person name="Tohari S."/>
            <person name="Chew A.K."/>
            <person name="Tay A."/>
            <person name="Fujiwara A."/>
            <person name="Hosoya S."/>
            <person name="Suetake H."/>
            <person name="Naruse K."/>
            <person name="Brenner S."/>
            <person name="Suzuki Y."/>
            <person name="Venkatesh B."/>
        </authorList>
    </citation>
    <scope>NUCLEOTIDE SEQUENCE [LARGE SCALE GENOMIC DNA]</scope>
</reference>
<gene>
    <name evidence="2" type="primary">itfg2</name>
</gene>
<name>H2UKF3_TAKRU</name>
<dbReference type="GO" id="GO:0140007">
    <property type="term" value="C:KICSTOR complex"/>
    <property type="evidence" value="ECO:0007669"/>
    <property type="project" value="TreeGrafter"/>
</dbReference>
<dbReference type="Pfam" id="PF15907">
    <property type="entry name" value="Itfg2"/>
    <property type="match status" value="2"/>
</dbReference>
<evidence type="ECO:0000313" key="2">
    <source>
        <dbReference type="Ensembl" id="ENSTRUP00000037424.2"/>
    </source>
</evidence>
<reference evidence="2" key="3">
    <citation type="submission" date="2025-09" db="UniProtKB">
        <authorList>
            <consortium name="Ensembl"/>
        </authorList>
    </citation>
    <scope>IDENTIFICATION</scope>
</reference>
<feature type="transmembrane region" description="Helical" evidence="1">
    <location>
        <begin position="99"/>
        <end position="123"/>
    </location>
</feature>
<dbReference type="GeneTree" id="ENSGT00390000005378"/>
<keyword evidence="1" id="KW-0472">Membrane</keyword>
<dbReference type="PANTHER" id="PTHR16317:SF1">
    <property type="entry name" value="KICSTOR COMPLEX PROTEIN ITFG2"/>
    <property type="match status" value="1"/>
</dbReference>
<keyword evidence="3" id="KW-1185">Reference proteome</keyword>
<keyword evidence="1" id="KW-0812">Transmembrane</keyword>
<dbReference type="InterPro" id="IPR031793">
    <property type="entry name" value="KICSTOR_ITFG2"/>
</dbReference>
<dbReference type="Proteomes" id="UP000005226">
    <property type="component" value="Chromosome 18"/>
</dbReference>
<evidence type="ECO:0000313" key="3">
    <source>
        <dbReference type="Proteomes" id="UP000005226"/>
    </source>
</evidence>
<keyword evidence="1" id="KW-1133">Transmembrane helix</keyword>
<dbReference type="InterPro" id="IPR036322">
    <property type="entry name" value="WD40_repeat_dom_sf"/>
</dbReference>
<dbReference type="PANTHER" id="PTHR16317">
    <property type="entry name" value="INTEGRIN ALPHA REPEAT DOMAIN-CONTAINING"/>
    <property type="match status" value="1"/>
</dbReference>
<dbReference type="Ensembl" id="ENSTRUT00000037559.3">
    <property type="protein sequence ID" value="ENSTRUP00000037424.2"/>
    <property type="gene ID" value="ENSTRUG00000014649.3"/>
</dbReference>
<reference evidence="2" key="2">
    <citation type="submission" date="2025-08" db="UniProtKB">
        <authorList>
            <consortium name="Ensembl"/>
        </authorList>
    </citation>
    <scope>IDENTIFICATION</scope>
</reference>
<proteinExistence type="predicted"/>
<dbReference type="GO" id="GO:0032006">
    <property type="term" value="P:regulation of TOR signaling"/>
    <property type="evidence" value="ECO:0007669"/>
    <property type="project" value="TreeGrafter"/>
</dbReference>
<evidence type="ECO:0000256" key="1">
    <source>
        <dbReference type="SAM" id="Phobius"/>
    </source>
</evidence>
<dbReference type="SUPFAM" id="SSF50978">
    <property type="entry name" value="WD40 repeat-like"/>
    <property type="match status" value="1"/>
</dbReference>
<protein>
    <submittedName>
        <fullName evidence="2">Integrin alpha FG-GAP repeat containing 2</fullName>
    </submittedName>
</protein>
<accession>H2UKF3</accession>
<dbReference type="AlphaFoldDB" id="H2UKF3"/>
<dbReference type="eggNOG" id="ENOG502QUBC">
    <property type="taxonomic scope" value="Eukaryota"/>
</dbReference>
<sequence>MRSLNYVQRLSLDFTGTLFPHAICLGDADNDSLNELVVGDTSGKLLVYKNDESKPWITRTCVGMLTCVAVGDVCNKGKVCWRLHKQKMNLFGRVHGKDIMLVCFILFFQNFVVAVGAEGWFHLFDLSAANANKADSSSQHEFSSFDDQKPLFTQHIPANTKVILISDIDGDGRCELVVGYTDRVVRAFRWEEPTDSSDVGIGQLILLKKWLLEGQVDSLSVNPGPEGLPELMVSQPGCGYAILLCSWTQQDSSGSEEEAPATPGSEGPSRDVILHLTTGRIHNKNVSTHLIGSISKGSKEESATCGLFALCTLDGTLKLMDSSEQLLWSVQVDHQLFALQKLDVTGDGREEVVACAWDGQTYIIDHNRSVVRFQFDENVNAFCAGQYTCKDGKNRSCLVYVGFNHKIYVYYKVELERMESTNLLKVLEEKPEFKRHLKELGVDAEDAAAVRALVTNVLYRGS</sequence>
<organism evidence="2 3">
    <name type="scientific">Takifugu rubripes</name>
    <name type="common">Japanese pufferfish</name>
    <name type="synonym">Fugu rubripes</name>
    <dbReference type="NCBI Taxonomy" id="31033"/>
    <lineage>
        <taxon>Eukaryota</taxon>
        <taxon>Metazoa</taxon>
        <taxon>Chordata</taxon>
        <taxon>Craniata</taxon>
        <taxon>Vertebrata</taxon>
        <taxon>Euteleostomi</taxon>
        <taxon>Actinopterygii</taxon>
        <taxon>Neopterygii</taxon>
        <taxon>Teleostei</taxon>
        <taxon>Neoteleostei</taxon>
        <taxon>Acanthomorphata</taxon>
        <taxon>Eupercaria</taxon>
        <taxon>Tetraodontiformes</taxon>
        <taxon>Tetradontoidea</taxon>
        <taxon>Tetraodontidae</taxon>
        <taxon>Takifugu</taxon>
    </lineage>
</organism>